<reference evidence="2 3" key="1">
    <citation type="submission" date="2016-08" db="EMBL/GenBank/DDBJ databases">
        <title>Evolution of the type three secretion system and type three effector repertoires in Xanthomonas.</title>
        <authorList>
            <person name="Merda D."/>
            <person name="Briand M."/>
            <person name="Bosis E."/>
            <person name="Rousseau C."/>
            <person name="Portier P."/>
            <person name="Jacques M.-A."/>
            <person name="Fischer-Le Saux M."/>
        </authorList>
    </citation>
    <scope>NUCLEOTIDE SEQUENCE [LARGE SCALE GENOMIC DNA]</scope>
    <source>
        <strain evidence="2 3">CFBP 4691</strain>
    </source>
</reference>
<dbReference type="AlphaFoldDB" id="A0A2S6ZHD8"/>
<dbReference type="EMBL" id="MIGX01000021">
    <property type="protein sequence ID" value="PPT91698.1"/>
    <property type="molecule type" value="Genomic_DNA"/>
</dbReference>
<protein>
    <submittedName>
        <fullName evidence="2">Uncharacterized protein</fullName>
    </submittedName>
</protein>
<proteinExistence type="predicted"/>
<organism evidence="2 3">
    <name type="scientific">Xanthomonas theicola</name>
    <dbReference type="NCBI Taxonomy" id="56464"/>
    <lineage>
        <taxon>Bacteria</taxon>
        <taxon>Pseudomonadati</taxon>
        <taxon>Pseudomonadota</taxon>
        <taxon>Gammaproteobacteria</taxon>
        <taxon>Lysobacterales</taxon>
        <taxon>Lysobacteraceae</taxon>
        <taxon>Xanthomonas</taxon>
    </lineage>
</organism>
<feature type="transmembrane region" description="Helical" evidence="1">
    <location>
        <begin position="51"/>
        <end position="76"/>
    </location>
</feature>
<dbReference type="Proteomes" id="UP000239898">
    <property type="component" value="Unassembled WGS sequence"/>
</dbReference>
<gene>
    <name evidence="2" type="ORF">XthCFBP4691_06605</name>
</gene>
<accession>A0A2S6ZHD8</accession>
<evidence type="ECO:0000313" key="3">
    <source>
        <dbReference type="Proteomes" id="UP000239898"/>
    </source>
</evidence>
<keyword evidence="3" id="KW-1185">Reference proteome</keyword>
<evidence type="ECO:0000313" key="2">
    <source>
        <dbReference type="EMBL" id="PPT91698.1"/>
    </source>
</evidence>
<evidence type="ECO:0000256" key="1">
    <source>
        <dbReference type="SAM" id="Phobius"/>
    </source>
</evidence>
<keyword evidence="1" id="KW-1133">Transmembrane helix</keyword>
<keyword evidence="1" id="KW-0812">Transmembrane</keyword>
<sequence length="117" mass="12663">MSEKTRLMQLALAACVAAAFATKDALGGDEERFDSPWNVPPERFNLRALTGGGAFGAALTLATLVAIAVFCVSAFFRSGPHAFTMLHEYTLPIAICNSIQMCIEFARRFVCNPADCR</sequence>
<keyword evidence="1" id="KW-0472">Membrane</keyword>
<comment type="caution">
    <text evidence="2">The sequence shown here is derived from an EMBL/GenBank/DDBJ whole genome shotgun (WGS) entry which is preliminary data.</text>
</comment>
<name>A0A2S6ZHD8_9XANT</name>